<dbReference type="InterPro" id="IPR037294">
    <property type="entry name" value="ABC_BtuC-like"/>
</dbReference>
<dbReference type="SUPFAM" id="SSF81345">
    <property type="entry name" value="ABC transporter involved in vitamin B12 uptake, BtuC"/>
    <property type="match status" value="1"/>
</dbReference>
<evidence type="ECO:0000256" key="1">
    <source>
        <dbReference type="ARBA" id="ARBA00004141"/>
    </source>
</evidence>
<dbReference type="EMBL" id="JAVDVW010000001">
    <property type="protein sequence ID" value="MDR7099528.1"/>
    <property type="molecule type" value="Genomic_DNA"/>
</dbReference>
<evidence type="ECO:0000256" key="3">
    <source>
        <dbReference type="ARBA" id="ARBA00022692"/>
    </source>
</evidence>
<reference evidence="8 9" key="1">
    <citation type="submission" date="2023-07" db="EMBL/GenBank/DDBJ databases">
        <title>Sorghum-associated microbial communities from plants grown in Nebraska, USA.</title>
        <authorList>
            <person name="Schachtman D."/>
        </authorList>
    </citation>
    <scope>NUCLEOTIDE SEQUENCE [LARGE SCALE GENOMIC DNA]</scope>
    <source>
        <strain evidence="8 9">BE187</strain>
    </source>
</reference>
<evidence type="ECO:0000256" key="5">
    <source>
        <dbReference type="ARBA" id="ARBA00023136"/>
    </source>
</evidence>
<accession>A0ABU1VPW8</accession>
<keyword evidence="4 7" id="KW-1133">Transmembrane helix</keyword>
<dbReference type="Proteomes" id="UP001267878">
    <property type="component" value="Unassembled WGS sequence"/>
</dbReference>
<feature type="transmembrane region" description="Helical" evidence="7">
    <location>
        <begin position="182"/>
        <end position="198"/>
    </location>
</feature>
<dbReference type="InterPro" id="IPR001626">
    <property type="entry name" value="ABC_TroCD"/>
</dbReference>
<dbReference type="PANTHER" id="PTHR30477">
    <property type="entry name" value="ABC-TRANSPORTER METAL-BINDING PROTEIN"/>
    <property type="match status" value="1"/>
</dbReference>
<feature type="transmembrane region" description="Helical" evidence="7">
    <location>
        <begin position="38"/>
        <end position="59"/>
    </location>
</feature>
<keyword evidence="5 7" id="KW-0472">Membrane</keyword>
<feature type="transmembrane region" description="Helical" evidence="7">
    <location>
        <begin position="65"/>
        <end position="84"/>
    </location>
</feature>
<dbReference type="RefSeq" id="WP_310053722.1">
    <property type="nucleotide sequence ID" value="NZ_JAVDVW010000001.1"/>
</dbReference>
<keyword evidence="9" id="KW-1185">Reference proteome</keyword>
<comment type="similarity">
    <text evidence="2 6">Belongs to the ABC-3 integral membrane protein family.</text>
</comment>
<comment type="subcellular location">
    <subcellularLocation>
        <location evidence="6">Cell membrane</location>
        <topology evidence="6">Multi-pass membrane protein</topology>
    </subcellularLocation>
    <subcellularLocation>
        <location evidence="1">Membrane</location>
        <topology evidence="1">Multi-pass membrane protein</topology>
    </subcellularLocation>
</comment>
<protein>
    <submittedName>
        <fullName evidence="8">Zinc/manganese transport system permease protein</fullName>
    </submittedName>
</protein>
<dbReference type="PANTHER" id="PTHR30477:SF19">
    <property type="entry name" value="METAL ABC TRANSPORTER PERMEASE"/>
    <property type="match status" value="1"/>
</dbReference>
<keyword evidence="6" id="KW-0813">Transport</keyword>
<dbReference type="Gene3D" id="1.10.3470.10">
    <property type="entry name" value="ABC transporter involved in vitamin B12 uptake, BtuC"/>
    <property type="match status" value="1"/>
</dbReference>
<evidence type="ECO:0000256" key="6">
    <source>
        <dbReference type="RuleBase" id="RU003943"/>
    </source>
</evidence>
<feature type="transmembrane region" description="Helical" evidence="7">
    <location>
        <begin position="231"/>
        <end position="250"/>
    </location>
</feature>
<organism evidence="8 9">
    <name type="scientific">Agrilutibacter niabensis</name>
    <dbReference type="NCBI Taxonomy" id="380628"/>
    <lineage>
        <taxon>Bacteria</taxon>
        <taxon>Pseudomonadati</taxon>
        <taxon>Pseudomonadota</taxon>
        <taxon>Gammaproteobacteria</taxon>
        <taxon>Lysobacterales</taxon>
        <taxon>Lysobacteraceae</taxon>
        <taxon>Agrilutibacter</taxon>
    </lineage>
</organism>
<name>A0ABU1VPW8_9GAMM</name>
<evidence type="ECO:0000256" key="2">
    <source>
        <dbReference type="ARBA" id="ARBA00008034"/>
    </source>
</evidence>
<dbReference type="Pfam" id="PF00950">
    <property type="entry name" value="ABC-3"/>
    <property type="match status" value="1"/>
</dbReference>
<comment type="caution">
    <text evidence="8">The sequence shown here is derived from an EMBL/GenBank/DDBJ whole genome shotgun (WGS) entry which is preliminary data.</text>
</comment>
<evidence type="ECO:0000256" key="4">
    <source>
        <dbReference type="ARBA" id="ARBA00022989"/>
    </source>
</evidence>
<feature type="transmembrane region" description="Helical" evidence="7">
    <location>
        <begin position="205"/>
        <end position="225"/>
    </location>
</feature>
<feature type="transmembrane region" description="Helical" evidence="7">
    <location>
        <begin position="159"/>
        <end position="176"/>
    </location>
</feature>
<gene>
    <name evidence="8" type="ORF">J2X04_001875</name>
</gene>
<sequence>MTLEGLDLSILGPACVAGLVVLSTHVPLGKQVLSRGIIFIDLAIAQIAGLGVILAQYLGIDEHGFGVQLAAAAAALAGAGLLSWTDRRWPEYQEPLIGTLFALAATGGLLLLADNPQGGEHLKDLLVGQILWVSYAQLIPAAVLSAVLLAFMWLRGGKLVGLLFYALFALAITASVQLVGVYLVFASLIVPALATAGMKGRSRLVAAYIIGALGYISGLVLSAVFDLPSGAMIVWTLAGCALLAQAVPAVRRSHPAHETEQAVFDAAA</sequence>
<feature type="transmembrane region" description="Helical" evidence="7">
    <location>
        <begin position="96"/>
        <end position="113"/>
    </location>
</feature>
<evidence type="ECO:0000256" key="7">
    <source>
        <dbReference type="SAM" id="Phobius"/>
    </source>
</evidence>
<feature type="transmembrane region" description="Helical" evidence="7">
    <location>
        <begin position="133"/>
        <end position="154"/>
    </location>
</feature>
<keyword evidence="3 6" id="KW-0812">Transmembrane</keyword>
<feature type="transmembrane region" description="Helical" evidence="7">
    <location>
        <begin position="6"/>
        <end position="26"/>
    </location>
</feature>
<evidence type="ECO:0000313" key="8">
    <source>
        <dbReference type="EMBL" id="MDR7099528.1"/>
    </source>
</evidence>
<evidence type="ECO:0000313" key="9">
    <source>
        <dbReference type="Proteomes" id="UP001267878"/>
    </source>
</evidence>
<proteinExistence type="inferred from homology"/>